<dbReference type="PATRIC" id="fig|1302649.3.peg.310"/>
<evidence type="ECO:0000256" key="4">
    <source>
        <dbReference type="ARBA" id="ARBA00023027"/>
    </source>
</evidence>
<organism evidence="8 9">
    <name type="scientific">Tetragenococcus muriaticus PMC-11-5</name>
    <dbReference type="NCBI Taxonomy" id="1302649"/>
    <lineage>
        <taxon>Bacteria</taxon>
        <taxon>Bacillati</taxon>
        <taxon>Bacillota</taxon>
        <taxon>Bacilli</taxon>
        <taxon>Lactobacillales</taxon>
        <taxon>Enterococcaceae</taxon>
        <taxon>Tetragenococcus</taxon>
    </lineage>
</organism>
<dbReference type="PROSITE" id="PS01049">
    <property type="entry name" value="YJEF_C_1"/>
    <property type="match status" value="1"/>
</dbReference>
<dbReference type="GO" id="GO:0005524">
    <property type="term" value="F:ATP binding"/>
    <property type="evidence" value="ECO:0007669"/>
    <property type="project" value="UniProtKB-KW"/>
</dbReference>
<dbReference type="HAMAP" id="MF_01965">
    <property type="entry name" value="NADHX_dehydratase"/>
    <property type="match status" value="1"/>
</dbReference>
<reference evidence="8 9" key="1">
    <citation type="submission" date="2014-08" db="EMBL/GenBank/DDBJ databases">
        <title>Genome sequence of Tetragenococcus muriaticus.</title>
        <authorList>
            <person name="Chuea-nongthon C."/>
            <person name="Rodtong S."/>
            <person name="Yongsawatdigul J."/>
            <person name="Steele J.L."/>
            <person name="Liu X.-y."/>
            <person name="Speers J."/>
            <person name="Glasner J.D."/>
            <person name="Neeno-Eckwall E.C."/>
        </authorList>
    </citation>
    <scope>NUCLEOTIDE SEQUENCE [LARGE SCALE GENOMIC DNA]</scope>
    <source>
        <strain evidence="8 9">PMC-11-5</strain>
    </source>
</reference>
<evidence type="ECO:0000256" key="5">
    <source>
        <dbReference type="ARBA" id="ARBA00023239"/>
    </source>
</evidence>
<sequence length="284" mass="31226">MQNLSERCLTVIQKRPQNSHKGTFGRTVLIGGNAQFGGAIMMSAEACVNAGSGLTTVITDPNNHQALHARIPEVMTVDWNDNKRCDSVLASADVILIGPGLGEDEKSQELLTYTFQKQAENQLLVIDGSAITLFAKNDENLPHPTQTIFTPHQMEWQRLSGIKIADQTEEINQAVQEKLEATIVLKSHHTEIYSTQGSFLNPLGNPGMAIGGTGDTLAGIITGFLAQFTSSVDVISAAVYLHSYIADQIYDNNYIVLPTKISQALPYWMKQFEKLIVKILKHFK</sequence>
<name>A0A091C6R3_9ENTE</name>
<dbReference type="EC" id="4.2.1.136" evidence="6"/>
<dbReference type="GO" id="GO:0052856">
    <property type="term" value="F:NAD(P)HX epimerase activity"/>
    <property type="evidence" value="ECO:0007669"/>
    <property type="project" value="TreeGrafter"/>
</dbReference>
<comment type="function">
    <text evidence="6">Catalyzes the dehydration of the S-form of NAD(P)HX at the expense of ADP, which is converted to AMP. Together with NAD(P)HX epimerase, which catalyzes the epimerization of the S- and R-forms, the enzyme allows the repair of both epimers of NAD(P)HX, a damaged form of NAD(P)H that is a result of enzymatic or heat-dependent hydration.</text>
</comment>
<keyword evidence="3 6" id="KW-0521">NADP</keyword>
<feature type="binding site" evidence="6">
    <location>
        <begin position="186"/>
        <end position="190"/>
    </location>
    <ligand>
        <name>AMP</name>
        <dbReference type="ChEBI" id="CHEBI:456215"/>
    </ligand>
</feature>
<evidence type="ECO:0000313" key="8">
    <source>
        <dbReference type="EMBL" id="KFN93526.1"/>
    </source>
</evidence>
<dbReference type="EMBL" id="JPVU01000030">
    <property type="protein sequence ID" value="KFN93526.1"/>
    <property type="molecule type" value="Genomic_DNA"/>
</dbReference>
<comment type="catalytic activity">
    <reaction evidence="6">
        <text>(6S)-NADHX + ADP = AMP + phosphate + NADH + H(+)</text>
        <dbReference type="Rhea" id="RHEA:32223"/>
        <dbReference type="ChEBI" id="CHEBI:15378"/>
        <dbReference type="ChEBI" id="CHEBI:43474"/>
        <dbReference type="ChEBI" id="CHEBI:57945"/>
        <dbReference type="ChEBI" id="CHEBI:64074"/>
        <dbReference type="ChEBI" id="CHEBI:456215"/>
        <dbReference type="ChEBI" id="CHEBI:456216"/>
        <dbReference type="EC" id="4.2.1.136"/>
    </reaction>
</comment>
<dbReference type="PANTHER" id="PTHR12592">
    <property type="entry name" value="ATP-DEPENDENT (S)-NAD(P)H-HYDRATE DEHYDRATASE FAMILY MEMBER"/>
    <property type="match status" value="1"/>
</dbReference>
<dbReference type="CDD" id="cd01171">
    <property type="entry name" value="YXKO-related"/>
    <property type="match status" value="1"/>
</dbReference>
<dbReference type="AlphaFoldDB" id="A0A091C6R3"/>
<dbReference type="GO" id="GO:0052855">
    <property type="term" value="F:ADP-dependent NAD(P)H-hydrate dehydratase activity"/>
    <property type="evidence" value="ECO:0007669"/>
    <property type="project" value="UniProtKB-UniRule"/>
</dbReference>
<feature type="binding site" evidence="6">
    <location>
        <position position="214"/>
    </location>
    <ligand>
        <name>AMP</name>
        <dbReference type="ChEBI" id="CHEBI:456215"/>
    </ligand>
</feature>
<dbReference type="InterPro" id="IPR017953">
    <property type="entry name" value="Carbohydrate_kinase_pred_CS"/>
</dbReference>
<dbReference type="PROSITE" id="PS01050">
    <property type="entry name" value="YJEF_C_2"/>
    <property type="match status" value="1"/>
</dbReference>
<dbReference type="SUPFAM" id="SSF53613">
    <property type="entry name" value="Ribokinase-like"/>
    <property type="match status" value="1"/>
</dbReference>
<feature type="binding site" evidence="6">
    <location>
        <position position="39"/>
    </location>
    <ligand>
        <name>(6S)-NADPHX</name>
        <dbReference type="ChEBI" id="CHEBI:64076"/>
    </ligand>
</feature>
<keyword evidence="4 6" id="KW-0520">NAD</keyword>
<dbReference type="Gene3D" id="3.40.1190.20">
    <property type="match status" value="1"/>
</dbReference>
<comment type="subunit">
    <text evidence="6">Homotetramer.</text>
</comment>
<dbReference type="Pfam" id="PF01256">
    <property type="entry name" value="Carb_kinase"/>
    <property type="match status" value="1"/>
</dbReference>
<comment type="similarity">
    <text evidence="6">Belongs to the NnrD/CARKD family.</text>
</comment>
<feature type="domain" description="YjeF C-terminal" evidence="7">
    <location>
        <begin position="4"/>
        <end position="272"/>
    </location>
</feature>
<dbReference type="NCBIfam" id="TIGR00196">
    <property type="entry name" value="yjeF_cterm"/>
    <property type="match status" value="1"/>
</dbReference>
<dbReference type="OrthoDB" id="9806925at2"/>
<evidence type="ECO:0000256" key="3">
    <source>
        <dbReference type="ARBA" id="ARBA00022857"/>
    </source>
</evidence>
<evidence type="ECO:0000256" key="2">
    <source>
        <dbReference type="ARBA" id="ARBA00022840"/>
    </source>
</evidence>
<evidence type="ECO:0000259" key="7">
    <source>
        <dbReference type="PROSITE" id="PS51383"/>
    </source>
</evidence>
<dbReference type="PROSITE" id="PS51383">
    <property type="entry name" value="YJEF_C_3"/>
    <property type="match status" value="1"/>
</dbReference>
<comment type="cofactor">
    <cofactor evidence="6">
        <name>Mg(2+)</name>
        <dbReference type="ChEBI" id="CHEBI:18420"/>
    </cofactor>
</comment>
<accession>A0A091C6R3</accession>
<dbReference type="InterPro" id="IPR000631">
    <property type="entry name" value="CARKD"/>
</dbReference>
<feature type="binding site" evidence="6">
    <location>
        <position position="152"/>
    </location>
    <ligand>
        <name>(6S)-NADPHX</name>
        <dbReference type="ChEBI" id="CHEBI:64076"/>
    </ligand>
</feature>
<keyword evidence="1 6" id="KW-0547">Nucleotide-binding</keyword>
<gene>
    <name evidence="6" type="primary">nnrD</name>
    <name evidence="8" type="ORF">TMUPMC115_0310</name>
</gene>
<proteinExistence type="inferred from homology"/>
<dbReference type="InterPro" id="IPR029056">
    <property type="entry name" value="Ribokinase-like"/>
</dbReference>
<keyword evidence="5 6" id="KW-0456">Lyase</keyword>
<dbReference type="GO" id="GO:0046496">
    <property type="term" value="P:nicotinamide nucleotide metabolic process"/>
    <property type="evidence" value="ECO:0007669"/>
    <property type="project" value="UniProtKB-UniRule"/>
</dbReference>
<keyword evidence="2 6" id="KW-0067">ATP-binding</keyword>
<evidence type="ECO:0000256" key="1">
    <source>
        <dbReference type="ARBA" id="ARBA00022741"/>
    </source>
</evidence>
<evidence type="ECO:0000313" key="9">
    <source>
        <dbReference type="Proteomes" id="UP000029380"/>
    </source>
</evidence>
<feature type="binding site" evidence="6">
    <location>
        <position position="100"/>
    </location>
    <ligand>
        <name>(6S)-NADPHX</name>
        <dbReference type="ChEBI" id="CHEBI:64076"/>
    </ligand>
</feature>
<protein>
    <recommendedName>
        <fullName evidence="6">ADP-dependent (S)-NAD(P)H-hydrate dehydratase</fullName>
        <ecNumber evidence="6">4.2.1.136</ecNumber>
    </recommendedName>
    <alternativeName>
        <fullName evidence="6">ADP-dependent NAD(P)HX dehydratase</fullName>
    </alternativeName>
</protein>
<feature type="binding site" evidence="6">
    <location>
        <position position="215"/>
    </location>
    <ligand>
        <name>(6S)-NADPHX</name>
        <dbReference type="ChEBI" id="CHEBI:64076"/>
    </ligand>
</feature>
<dbReference type="PANTHER" id="PTHR12592:SF0">
    <property type="entry name" value="ATP-DEPENDENT (S)-NAD(P)H-HYDRATE DEHYDRATASE"/>
    <property type="match status" value="1"/>
</dbReference>
<comment type="caution">
    <text evidence="8">The sequence shown here is derived from an EMBL/GenBank/DDBJ whole genome shotgun (WGS) entry which is preliminary data.</text>
</comment>
<evidence type="ECO:0000256" key="6">
    <source>
        <dbReference type="HAMAP-Rule" id="MF_01965"/>
    </source>
</evidence>
<comment type="catalytic activity">
    <reaction evidence="6">
        <text>(6S)-NADPHX + ADP = AMP + phosphate + NADPH + H(+)</text>
        <dbReference type="Rhea" id="RHEA:32235"/>
        <dbReference type="ChEBI" id="CHEBI:15378"/>
        <dbReference type="ChEBI" id="CHEBI:43474"/>
        <dbReference type="ChEBI" id="CHEBI:57783"/>
        <dbReference type="ChEBI" id="CHEBI:64076"/>
        <dbReference type="ChEBI" id="CHEBI:456215"/>
        <dbReference type="ChEBI" id="CHEBI:456216"/>
        <dbReference type="EC" id="4.2.1.136"/>
    </reaction>
</comment>
<dbReference type="Proteomes" id="UP000029380">
    <property type="component" value="Unassembled WGS sequence"/>
</dbReference>
<dbReference type="GO" id="GO:0110051">
    <property type="term" value="P:metabolite repair"/>
    <property type="evidence" value="ECO:0007669"/>
    <property type="project" value="TreeGrafter"/>
</dbReference>
<dbReference type="RefSeq" id="WP_038025449.1">
    <property type="nucleotide sequence ID" value="NZ_JPVU01000030.1"/>
</dbReference>